<comment type="caution">
    <text evidence="1">The sequence shown here is derived from an EMBL/GenBank/DDBJ whole genome shotgun (WGS) entry which is preliminary data.</text>
</comment>
<sequence>MLASFLQKTGELAANWRSGISHRDSTEISKIILDTDLMS</sequence>
<evidence type="ECO:0000313" key="2">
    <source>
        <dbReference type="Proteomes" id="UP000059074"/>
    </source>
</evidence>
<accession>A0A109BEQ1</accession>
<dbReference type="EMBL" id="LMTR01000065">
    <property type="protein sequence ID" value="KWT67381.1"/>
    <property type="molecule type" value="Genomic_DNA"/>
</dbReference>
<name>A0A109BEQ1_HYPSL</name>
<protein>
    <submittedName>
        <fullName evidence="1">Uncharacterized protein</fullName>
    </submittedName>
</protein>
<dbReference type="PATRIC" id="fig|121290.4.peg.3343"/>
<proteinExistence type="predicted"/>
<reference evidence="1 2" key="1">
    <citation type="submission" date="2015-10" db="EMBL/GenBank/DDBJ databases">
        <title>Transcriptomic analysis of a linuron degrading triple-species bacterial consortium.</title>
        <authorList>
            <person name="Albers P."/>
        </authorList>
    </citation>
    <scope>NUCLEOTIDE SEQUENCE [LARGE SCALE GENOMIC DNA]</scope>
    <source>
        <strain evidence="1 2">WDL6</strain>
    </source>
</reference>
<dbReference type="AlphaFoldDB" id="A0A109BEQ1"/>
<keyword evidence="2" id="KW-1185">Reference proteome</keyword>
<evidence type="ECO:0000313" key="1">
    <source>
        <dbReference type="EMBL" id="KWT67381.1"/>
    </source>
</evidence>
<dbReference type="Proteomes" id="UP000059074">
    <property type="component" value="Unassembled WGS sequence"/>
</dbReference>
<gene>
    <name evidence="1" type="ORF">APY04_1946</name>
</gene>
<organism evidence="1 2">
    <name type="scientific">Hyphomicrobium sulfonivorans</name>
    <dbReference type="NCBI Taxonomy" id="121290"/>
    <lineage>
        <taxon>Bacteria</taxon>
        <taxon>Pseudomonadati</taxon>
        <taxon>Pseudomonadota</taxon>
        <taxon>Alphaproteobacteria</taxon>
        <taxon>Hyphomicrobiales</taxon>
        <taxon>Hyphomicrobiaceae</taxon>
        <taxon>Hyphomicrobium</taxon>
    </lineage>
</organism>